<name>A0ABR4IYE9_9EURO</name>
<evidence type="ECO:0000313" key="3">
    <source>
        <dbReference type="Proteomes" id="UP001610446"/>
    </source>
</evidence>
<organism evidence="2 3">
    <name type="scientific">Aspergillus pseudoustus</name>
    <dbReference type="NCBI Taxonomy" id="1810923"/>
    <lineage>
        <taxon>Eukaryota</taxon>
        <taxon>Fungi</taxon>
        <taxon>Dikarya</taxon>
        <taxon>Ascomycota</taxon>
        <taxon>Pezizomycotina</taxon>
        <taxon>Eurotiomycetes</taxon>
        <taxon>Eurotiomycetidae</taxon>
        <taxon>Eurotiales</taxon>
        <taxon>Aspergillaceae</taxon>
        <taxon>Aspergillus</taxon>
        <taxon>Aspergillus subgen. Nidulantes</taxon>
    </lineage>
</organism>
<evidence type="ECO:0000256" key="1">
    <source>
        <dbReference type="SAM" id="MobiDB-lite"/>
    </source>
</evidence>
<feature type="region of interest" description="Disordered" evidence="1">
    <location>
        <begin position="96"/>
        <end position="123"/>
    </location>
</feature>
<protein>
    <submittedName>
        <fullName evidence="2">Uncharacterized protein</fullName>
    </submittedName>
</protein>
<comment type="caution">
    <text evidence="2">The sequence shown here is derived from an EMBL/GenBank/DDBJ whole genome shotgun (WGS) entry which is preliminary data.</text>
</comment>
<reference evidence="2 3" key="1">
    <citation type="submission" date="2024-07" db="EMBL/GenBank/DDBJ databases">
        <title>Section-level genome sequencing and comparative genomics of Aspergillus sections Usti and Cavernicolus.</title>
        <authorList>
            <consortium name="Lawrence Berkeley National Laboratory"/>
            <person name="Nybo J.L."/>
            <person name="Vesth T.C."/>
            <person name="Theobald S."/>
            <person name="Frisvad J.C."/>
            <person name="Larsen T.O."/>
            <person name="Kjaerboelling I."/>
            <person name="Rothschild-Mancinelli K."/>
            <person name="Lyhne E.K."/>
            <person name="Kogle M.E."/>
            <person name="Barry K."/>
            <person name="Clum A."/>
            <person name="Na H."/>
            <person name="Ledsgaard L."/>
            <person name="Lin J."/>
            <person name="Lipzen A."/>
            <person name="Kuo A."/>
            <person name="Riley R."/>
            <person name="Mondo S."/>
            <person name="Labutti K."/>
            <person name="Haridas S."/>
            <person name="Pangalinan J."/>
            <person name="Salamov A.A."/>
            <person name="Simmons B.A."/>
            <person name="Magnuson J.K."/>
            <person name="Chen J."/>
            <person name="Drula E."/>
            <person name="Henrissat B."/>
            <person name="Wiebenga A."/>
            <person name="Lubbers R.J."/>
            <person name="Gomes A.C."/>
            <person name="Makela M.R."/>
            <person name="Stajich J."/>
            <person name="Grigoriev I.V."/>
            <person name="Mortensen U.H."/>
            <person name="De Vries R.P."/>
            <person name="Baker S.E."/>
            <person name="Andersen M.R."/>
        </authorList>
    </citation>
    <scope>NUCLEOTIDE SEQUENCE [LARGE SCALE GENOMIC DNA]</scope>
    <source>
        <strain evidence="2 3">CBS 123904</strain>
    </source>
</reference>
<feature type="compositionally biased region" description="Polar residues" evidence="1">
    <location>
        <begin position="110"/>
        <end position="123"/>
    </location>
</feature>
<dbReference type="EMBL" id="JBFXLU010000262">
    <property type="protein sequence ID" value="KAL2832334.1"/>
    <property type="molecule type" value="Genomic_DNA"/>
</dbReference>
<sequence>MACHTPVAPFLATSFVARASRRPVLCGLDPLIETSGRLCWCSDVMRWECEGSLMHLTARYSILLLIHYVNDPRVAGPPQRLIGEFKILSRSLGSSGENNLGHSPGIPISRANQRNEITSSTYSPRSGYVRDAAQSWSRGTTARRLKYLNATLFAFAP</sequence>
<proteinExistence type="predicted"/>
<accession>A0ABR4IYE9</accession>
<dbReference type="Proteomes" id="UP001610446">
    <property type="component" value="Unassembled WGS sequence"/>
</dbReference>
<keyword evidence="3" id="KW-1185">Reference proteome</keyword>
<gene>
    <name evidence="2" type="ORF">BJY01DRAFT_101416</name>
</gene>
<evidence type="ECO:0000313" key="2">
    <source>
        <dbReference type="EMBL" id="KAL2832334.1"/>
    </source>
</evidence>